<dbReference type="Pfam" id="PF13187">
    <property type="entry name" value="Fer4_9"/>
    <property type="match status" value="1"/>
</dbReference>
<organism evidence="2">
    <name type="scientific">bioreactor metagenome</name>
    <dbReference type="NCBI Taxonomy" id="1076179"/>
    <lineage>
        <taxon>unclassified sequences</taxon>
        <taxon>metagenomes</taxon>
        <taxon>ecological metagenomes</taxon>
    </lineage>
</organism>
<feature type="domain" description="4Fe-4S ferredoxin-type" evidence="1">
    <location>
        <begin position="333"/>
        <end position="365"/>
    </location>
</feature>
<dbReference type="PANTHER" id="PTHR43312:SF2">
    <property type="entry name" value="OXIDOREDUCTASE"/>
    <property type="match status" value="1"/>
</dbReference>
<reference evidence="2" key="1">
    <citation type="submission" date="2019-08" db="EMBL/GenBank/DDBJ databases">
        <authorList>
            <person name="Kucharzyk K."/>
            <person name="Murdoch R.W."/>
            <person name="Higgins S."/>
            <person name="Loffler F."/>
        </authorList>
    </citation>
    <scope>NUCLEOTIDE SEQUENCE</scope>
</reference>
<dbReference type="PROSITE" id="PS51379">
    <property type="entry name" value="4FE4S_FER_2"/>
    <property type="match status" value="1"/>
</dbReference>
<evidence type="ECO:0000313" key="2">
    <source>
        <dbReference type="EMBL" id="MPL71343.1"/>
    </source>
</evidence>
<protein>
    <recommendedName>
        <fullName evidence="1">4Fe-4S ferredoxin-type domain-containing protein</fullName>
    </recommendedName>
</protein>
<proteinExistence type="predicted"/>
<dbReference type="EMBL" id="VSSQ01000058">
    <property type="protein sequence ID" value="MPL71343.1"/>
    <property type="molecule type" value="Genomic_DNA"/>
</dbReference>
<dbReference type="Gene3D" id="3.20.20.100">
    <property type="entry name" value="NADP-dependent oxidoreductase domain"/>
    <property type="match status" value="1"/>
</dbReference>
<dbReference type="PANTHER" id="PTHR43312">
    <property type="entry name" value="D-THREO-ALDOSE 1-DEHYDROGENASE"/>
    <property type="match status" value="1"/>
</dbReference>
<dbReference type="InterPro" id="IPR009051">
    <property type="entry name" value="Helical_ferredxn"/>
</dbReference>
<dbReference type="AlphaFoldDB" id="A0A644TWJ6"/>
<sequence>MMYREIEKNGDKLSILGYGCMRYPRKNVSIDYERTEKQIITAIENGVNYFDTAYLYPGSEKTLGKILKSNGYREKVKIATKMPAQVVKTRQKMDEIFEKQLERLKTDYIDYYMIHNIIKFEDWENLKKFGILDFIEDEKKNGRIINFGFSFHGNLHEFKKTIDDYDWEFCMIQYNYVDENYQAGTEGLEYAASKNIGVIAMEPLRGGMLVDKLPKNAQKIIDDFKIKRSAGEWAFRWVWDNPAVKVVLSGMNDEKHIEENIKAASDALPNSLSLEEKEMLEKVKEEFKNKIKVECTNCAYCMPCPKGVDIPTCFSSYNDKSMFGGFKPQIMYVNATEDKSAAYKCTQCGICEKKCPQEIAIIEELKNVSKSMDKWYYRLLGKIVKLILYR</sequence>
<accession>A0A644TWJ6</accession>
<comment type="caution">
    <text evidence="2">The sequence shown here is derived from an EMBL/GenBank/DDBJ whole genome shotgun (WGS) entry which is preliminary data.</text>
</comment>
<dbReference type="InterPro" id="IPR053135">
    <property type="entry name" value="AKR2_Oxidoreductase"/>
</dbReference>
<gene>
    <name evidence="2" type="ORF">SDC9_17118</name>
</gene>
<dbReference type="PROSITE" id="PS00198">
    <property type="entry name" value="4FE4S_FER_1"/>
    <property type="match status" value="1"/>
</dbReference>
<dbReference type="GO" id="GO:0051536">
    <property type="term" value="F:iron-sulfur cluster binding"/>
    <property type="evidence" value="ECO:0007669"/>
    <property type="project" value="InterPro"/>
</dbReference>
<name>A0A644TWJ6_9ZZZZ</name>
<evidence type="ECO:0000259" key="1">
    <source>
        <dbReference type="PROSITE" id="PS51379"/>
    </source>
</evidence>
<dbReference type="SUPFAM" id="SSF51430">
    <property type="entry name" value="NAD(P)-linked oxidoreductase"/>
    <property type="match status" value="1"/>
</dbReference>
<dbReference type="Gene3D" id="1.10.1060.10">
    <property type="entry name" value="Alpha-helical ferredoxin"/>
    <property type="match status" value="1"/>
</dbReference>
<dbReference type="InterPro" id="IPR017896">
    <property type="entry name" value="4Fe4S_Fe-S-bd"/>
</dbReference>
<dbReference type="CDD" id="cd19096">
    <property type="entry name" value="AKR_Fe-S_oxidoreductase"/>
    <property type="match status" value="1"/>
</dbReference>
<dbReference type="InterPro" id="IPR017900">
    <property type="entry name" value="4Fe4S_Fe_S_CS"/>
</dbReference>
<dbReference type="SUPFAM" id="SSF46548">
    <property type="entry name" value="alpha-helical ferredoxin"/>
    <property type="match status" value="1"/>
</dbReference>
<dbReference type="Pfam" id="PF00248">
    <property type="entry name" value="Aldo_ket_red"/>
    <property type="match status" value="1"/>
</dbReference>
<dbReference type="InterPro" id="IPR023210">
    <property type="entry name" value="NADP_OxRdtase_dom"/>
</dbReference>
<dbReference type="InterPro" id="IPR036812">
    <property type="entry name" value="NAD(P)_OxRdtase_dom_sf"/>
</dbReference>